<proteinExistence type="inferred from homology"/>
<dbReference type="InterPro" id="IPR023148">
    <property type="entry name" value="tRNA_m1G_MeTrfase_C_sf"/>
</dbReference>
<evidence type="ECO:0000256" key="16">
    <source>
        <dbReference type="PIRSR" id="PIRSR000386-1"/>
    </source>
</evidence>
<dbReference type="PIRSF" id="PIRSF000386">
    <property type="entry name" value="tRNA_mtase"/>
    <property type="match status" value="1"/>
</dbReference>
<dbReference type="Proteomes" id="UP000006919">
    <property type="component" value="Chromosome"/>
</dbReference>
<dbReference type="EMBL" id="CP002403">
    <property type="protein sequence ID" value="ADU23221.1"/>
    <property type="molecule type" value="Genomic_DNA"/>
</dbReference>
<name>E6UHE3_RUMA7</name>
<organism evidence="19 20">
    <name type="scientific">Ruminococcus albus (strain ATCC 27210 / DSM 20455 / JCM 14654 / NCDO 2250 / 7)</name>
    <dbReference type="NCBI Taxonomy" id="697329"/>
    <lineage>
        <taxon>Bacteria</taxon>
        <taxon>Bacillati</taxon>
        <taxon>Bacillota</taxon>
        <taxon>Clostridia</taxon>
        <taxon>Eubacteriales</taxon>
        <taxon>Oscillospiraceae</taxon>
        <taxon>Ruminococcus</taxon>
    </lineage>
</organism>
<dbReference type="InterPro" id="IPR029028">
    <property type="entry name" value="Alpha/beta_knot_MTases"/>
</dbReference>
<evidence type="ECO:0000256" key="17">
    <source>
        <dbReference type="RuleBase" id="RU003464"/>
    </source>
</evidence>
<dbReference type="GO" id="GO:0002939">
    <property type="term" value="P:tRNA N1-guanine methylation"/>
    <property type="evidence" value="ECO:0007669"/>
    <property type="project" value="TreeGrafter"/>
</dbReference>
<evidence type="ECO:0000256" key="7">
    <source>
        <dbReference type="ARBA" id="ARBA00022490"/>
    </source>
</evidence>
<keyword evidence="10 15" id="KW-0949">S-adenosyl-L-methionine</keyword>
<comment type="similarity">
    <text evidence="3 15 17">Belongs to the RNA methyltransferase TrmD family.</text>
</comment>
<comment type="catalytic activity">
    <reaction evidence="14 15 17">
        <text>guanosine(37) in tRNA + S-adenosyl-L-methionine = N(1)-methylguanosine(37) in tRNA + S-adenosyl-L-homocysteine + H(+)</text>
        <dbReference type="Rhea" id="RHEA:36899"/>
        <dbReference type="Rhea" id="RHEA-COMP:10145"/>
        <dbReference type="Rhea" id="RHEA-COMP:10147"/>
        <dbReference type="ChEBI" id="CHEBI:15378"/>
        <dbReference type="ChEBI" id="CHEBI:57856"/>
        <dbReference type="ChEBI" id="CHEBI:59789"/>
        <dbReference type="ChEBI" id="CHEBI:73542"/>
        <dbReference type="ChEBI" id="CHEBI:74269"/>
        <dbReference type="EC" id="2.1.1.228"/>
    </reaction>
</comment>
<evidence type="ECO:0000256" key="2">
    <source>
        <dbReference type="ARBA" id="ARBA00004496"/>
    </source>
</evidence>
<dbReference type="InterPro" id="IPR002649">
    <property type="entry name" value="tRNA_m1G_MeTrfase_TrmD"/>
</dbReference>
<evidence type="ECO:0000256" key="14">
    <source>
        <dbReference type="ARBA" id="ARBA00047783"/>
    </source>
</evidence>
<dbReference type="GO" id="GO:0052906">
    <property type="term" value="F:tRNA (guanine(37)-N1)-methyltransferase activity"/>
    <property type="evidence" value="ECO:0007669"/>
    <property type="project" value="UniProtKB-UniRule"/>
</dbReference>
<dbReference type="FunFam" id="3.40.1280.10:FF:000001">
    <property type="entry name" value="tRNA (guanine-N(1)-)-methyltransferase"/>
    <property type="match status" value="1"/>
</dbReference>
<dbReference type="RefSeq" id="WP_013499336.1">
    <property type="nucleotide sequence ID" value="NC_014833.1"/>
</dbReference>
<feature type="domain" description="tRNA methyltransferase TRMD/TRM10-type" evidence="18">
    <location>
        <begin position="1"/>
        <end position="225"/>
    </location>
</feature>
<evidence type="ECO:0000313" key="19">
    <source>
        <dbReference type="EMBL" id="ADU23221.1"/>
    </source>
</evidence>
<sequence>MNIDIATLFPEMLENYLSQSIVGRARAKDIFTVKCHDIRAYTKDKHRRVDDTPYSEQKGMLMQCDPIFNCYEAVTEGRRKPHVIYMSPQGRTLTQQRCRELAQMEDIFILCGHYEGVDERIIETLVDEEISIGDYVLTGGELPALVLVDSVVRMLEGTLSQPDCYEDESHYNGLLEYPQYTRPEVWHDMRVPEILLSGHHANIKKWRHEQALITTARKRPELLEKLELSDDDLAIIHKVVNFDK</sequence>
<dbReference type="CDD" id="cd18080">
    <property type="entry name" value="TrmD-like"/>
    <property type="match status" value="1"/>
</dbReference>
<reference evidence="19 20" key="1">
    <citation type="journal article" date="2011" name="J. Bacteriol.">
        <title>Complete genome of the cellulolytic ruminal bacterium Ruminococcus albus 7.</title>
        <authorList>
            <person name="Suen G."/>
            <person name="Stevenson D.M."/>
            <person name="Bruce D.C."/>
            <person name="Chertkov O."/>
            <person name="Copeland A."/>
            <person name="Cheng J.F."/>
            <person name="Detter C."/>
            <person name="Detter J.C."/>
            <person name="Goodwin L.A."/>
            <person name="Han C.S."/>
            <person name="Hauser L.J."/>
            <person name="Ivanova N.N."/>
            <person name="Kyrpides N.C."/>
            <person name="Land M.L."/>
            <person name="Lapidus A."/>
            <person name="Lucas S."/>
            <person name="Ovchinnikova G."/>
            <person name="Pitluck S."/>
            <person name="Tapia R."/>
            <person name="Woyke T."/>
            <person name="Boyum J."/>
            <person name="Mead D."/>
            <person name="Weimer P.J."/>
        </authorList>
    </citation>
    <scope>NUCLEOTIDE SEQUENCE [LARGE SCALE GENOMIC DNA]</scope>
    <source>
        <strain evidence="20">ATCC 27210 / DSM 20455 / JCM 14654 / NCDO 2250 / 7</strain>
    </source>
</reference>
<dbReference type="NCBIfam" id="NF000648">
    <property type="entry name" value="PRK00026.1"/>
    <property type="match status" value="1"/>
</dbReference>
<dbReference type="STRING" id="697329.Rumal_2752"/>
<feature type="binding site" evidence="15 16">
    <location>
        <position position="112"/>
    </location>
    <ligand>
        <name>S-adenosyl-L-methionine</name>
        <dbReference type="ChEBI" id="CHEBI:59789"/>
    </ligand>
</feature>
<dbReference type="AlphaFoldDB" id="E6UHE3"/>
<evidence type="ECO:0000256" key="11">
    <source>
        <dbReference type="ARBA" id="ARBA00022694"/>
    </source>
</evidence>
<dbReference type="PANTHER" id="PTHR46417:SF1">
    <property type="entry name" value="TRNA (GUANINE-N(1)-)-METHYLTRANSFERASE"/>
    <property type="match status" value="1"/>
</dbReference>
<dbReference type="Gene3D" id="3.40.1280.10">
    <property type="match status" value="1"/>
</dbReference>
<feature type="binding site" evidence="15 16">
    <location>
        <begin position="132"/>
        <end position="137"/>
    </location>
    <ligand>
        <name>S-adenosyl-L-methionine</name>
        <dbReference type="ChEBI" id="CHEBI:59789"/>
    </ligand>
</feature>
<accession>E6UHE3</accession>
<dbReference type="Gene3D" id="1.10.1270.20">
    <property type="entry name" value="tRNA(m1g37)methyltransferase, domain 2"/>
    <property type="match status" value="1"/>
</dbReference>
<evidence type="ECO:0000256" key="6">
    <source>
        <dbReference type="ARBA" id="ARBA00014679"/>
    </source>
</evidence>
<evidence type="ECO:0000256" key="12">
    <source>
        <dbReference type="ARBA" id="ARBA00029736"/>
    </source>
</evidence>
<evidence type="ECO:0000256" key="3">
    <source>
        <dbReference type="ARBA" id="ARBA00007630"/>
    </source>
</evidence>
<evidence type="ECO:0000256" key="1">
    <source>
        <dbReference type="ARBA" id="ARBA00002634"/>
    </source>
</evidence>
<dbReference type="SUPFAM" id="SSF75217">
    <property type="entry name" value="alpha/beta knot"/>
    <property type="match status" value="1"/>
</dbReference>
<evidence type="ECO:0000256" key="8">
    <source>
        <dbReference type="ARBA" id="ARBA00022603"/>
    </source>
</evidence>
<dbReference type="InterPro" id="IPR029026">
    <property type="entry name" value="tRNA_m1G_MTases_N"/>
</dbReference>
<dbReference type="HOGENOM" id="CLU_047363_0_1_9"/>
<evidence type="ECO:0000313" key="20">
    <source>
        <dbReference type="Proteomes" id="UP000006919"/>
    </source>
</evidence>
<evidence type="ECO:0000259" key="18">
    <source>
        <dbReference type="Pfam" id="PF01746"/>
    </source>
</evidence>
<comment type="function">
    <text evidence="1 15 17">Specifically methylates guanosine-37 in various tRNAs.</text>
</comment>
<dbReference type="HAMAP" id="MF_00605">
    <property type="entry name" value="TrmD"/>
    <property type="match status" value="1"/>
</dbReference>
<dbReference type="eggNOG" id="COG0336">
    <property type="taxonomic scope" value="Bacteria"/>
</dbReference>
<evidence type="ECO:0000256" key="10">
    <source>
        <dbReference type="ARBA" id="ARBA00022691"/>
    </source>
</evidence>
<keyword evidence="11 15" id="KW-0819">tRNA processing</keyword>
<dbReference type="Pfam" id="PF01746">
    <property type="entry name" value="tRNA_m1G_MT"/>
    <property type="match status" value="1"/>
</dbReference>
<dbReference type="KEGG" id="ral:Rumal_2752"/>
<dbReference type="InterPro" id="IPR016009">
    <property type="entry name" value="tRNA_MeTrfase_TRMD/TRM10"/>
</dbReference>
<dbReference type="GO" id="GO:0005829">
    <property type="term" value="C:cytosol"/>
    <property type="evidence" value="ECO:0007669"/>
    <property type="project" value="TreeGrafter"/>
</dbReference>
<comment type="subunit">
    <text evidence="4 15 17">Homodimer.</text>
</comment>
<gene>
    <name evidence="15" type="primary">trmD</name>
    <name evidence="19" type="ordered locus">Rumal_2752</name>
</gene>
<keyword evidence="9 15" id="KW-0808">Transferase</keyword>
<evidence type="ECO:0000256" key="4">
    <source>
        <dbReference type="ARBA" id="ARBA00011738"/>
    </source>
</evidence>
<dbReference type="PANTHER" id="PTHR46417">
    <property type="entry name" value="TRNA (GUANINE-N(1)-)-METHYLTRANSFERASE"/>
    <property type="match status" value="1"/>
</dbReference>
<protein>
    <recommendedName>
        <fullName evidence="6 15">tRNA (guanine-N(1)-)-methyltransferase</fullName>
        <ecNumber evidence="5 15">2.1.1.228</ecNumber>
    </recommendedName>
    <alternativeName>
        <fullName evidence="12 15">M1G-methyltransferase</fullName>
    </alternativeName>
    <alternativeName>
        <fullName evidence="13 15">tRNA [GM37] methyltransferase</fullName>
    </alternativeName>
</protein>
<dbReference type="NCBIfam" id="TIGR00088">
    <property type="entry name" value="trmD"/>
    <property type="match status" value="1"/>
</dbReference>
<comment type="subcellular location">
    <subcellularLocation>
        <location evidence="2 15 17">Cytoplasm</location>
    </subcellularLocation>
</comment>
<evidence type="ECO:0000256" key="5">
    <source>
        <dbReference type="ARBA" id="ARBA00012807"/>
    </source>
</evidence>
<dbReference type="OrthoDB" id="9807416at2"/>
<dbReference type="EC" id="2.1.1.228" evidence="5 15"/>
<keyword evidence="8 15" id="KW-0489">Methyltransferase</keyword>
<evidence type="ECO:0000256" key="15">
    <source>
        <dbReference type="HAMAP-Rule" id="MF_00605"/>
    </source>
</evidence>
<dbReference type="FunFam" id="1.10.1270.20:FF:000001">
    <property type="entry name" value="tRNA (guanine-N(1)-)-methyltransferase"/>
    <property type="match status" value="1"/>
</dbReference>
<keyword evidence="7 15" id="KW-0963">Cytoplasm</keyword>
<evidence type="ECO:0000256" key="9">
    <source>
        <dbReference type="ARBA" id="ARBA00022679"/>
    </source>
</evidence>
<evidence type="ECO:0000256" key="13">
    <source>
        <dbReference type="ARBA" id="ARBA00033392"/>
    </source>
</evidence>